<proteinExistence type="predicted"/>
<dbReference type="EMBL" id="VSSQ01089642">
    <property type="protein sequence ID" value="MPN35828.1"/>
    <property type="molecule type" value="Genomic_DNA"/>
</dbReference>
<evidence type="ECO:0000313" key="1">
    <source>
        <dbReference type="EMBL" id="MPN35828.1"/>
    </source>
</evidence>
<organism evidence="1">
    <name type="scientific">bioreactor metagenome</name>
    <dbReference type="NCBI Taxonomy" id="1076179"/>
    <lineage>
        <taxon>unclassified sequences</taxon>
        <taxon>metagenomes</taxon>
        <taxon>ecological metagenomes</taxon>
    </lineage>
</organism>
<dbReference type="AlphaFoldDB" id="A0A645H9Z4"/>
<accession>A0A645H9Z4</accession>
<name>A0A645H9Z4_9ZZZZ</name>
<reference evidence="1" key="1">
    <citation type="submission" date="2019-08" db="EMBL/GenBank/DDBJ databases">
        <authorList>
            <person name="Kucharzyk K."/>
            <person name="Murdoch R.W."/>
            <person name="Higgins S."/>
            <person name="Loffler F."/>
        </authorList>
    </citation>
    <scope>NUCLEOTIDE SEQUENCE</scope>
</reference>
<sequence>MVVRPECVARVSRTQGVVNCFAVGGDLHPPVGGHSDLHDAGLWRLEFVGKQKFLFFPDRLRQDTGAVPEHRRRSLSIGIFQSPIRGKQRQRQYIRHFCKRNRADIKDSAFRITPDHHAGQRVSLHGKAFLFRRENLIVALIGGLDGKLLVDSRLKRFPRRRHLARSGGHFSRLRPPVAET</sequence>
<comment type="caution">
    <text evidence="1">The sequence shown here is derived from an EMBL/GenBank/DDBJ whole genome shotgun (WGS) entry which is preliminary data.</text>
</comment>
<gene>
    <name evidence="1" type="ORF">SDC9_183330</name>
</gene>
<protein>
    <submittedName>
        <fullName evidence="1">Uncharacterized protein</fullName>
    </submittedName>
</protein>